<organism evidence="11 12">
    <name type="scientific">Mycoplasmopsis mustelae</name>
    <dbReference type="NCBI Taxonomy" id="171289"/>
    <lineage>
        <taxon>Bacteria</taxon>
        <taxon>Bacillati</taxon>
        <taxon>Mycoplasmatota</taxon>
        <taxon>Mycoplasmoidales</taxon>
        <taxon>Metamycoplasmataceae</taxon>
        <taxon>Mycoplasmopsis</taxon>
    </lineage>
</organism>
<dbReference type="RefSeq" id="WP_166666779.1">
    <property type="nucleotide sequence ID" value="NZ_SOCN01000001.1"/>
</dbReference>
<evidence type="ECO:0000256" key="2">
    <source>
        <dbReference type="ARBA" id="ARBA00022679"/>
    </source>
</evidence>
<evidence type="ECO:0000313" key="11">
    <source>
        <dbReference type="EMBL" id="TDV24167.1"/>
    </source>
</evidence>
<dbReference type="PRINTS" id="PR01020">
    <property type="entry name" value="LPSBIOSNTHSS"/>
</dbReference>
<dbReference type="GO" id="GO:0005524">
    <property type="term" value="F:ATP binding"/>
    <property type="evidence" value="ECO:0007669"/>
    <property type="project" value="UniProtKB-KW"/>
</dbReference>
<gene>
    <name evidence="11" type="ORF">BCF59_0115</name>
</gene>
<dbReference type="InterPro" id="IPR014729">
    <property type="entry name" value="Rossmann-like_a/b/a_fold"/>
</dbReference>
<evidence type="ECO:0000256" key="5">
    <source>
        <dbReference type="ARBA" id="ARBA00022840"/>
    </source>
</evidence>
<dbReference type="Pfam" id="PF01467">
    <property type="entry name" value="CTP_transf_like"/>
    <property type="match status" value="1"/>
</dbReference>
<keyword evidence="6" id="KW-0460">Magnesium</keyword>
<evidence type="ECO:0000256" key="6">
    <source>
        <dbReference type="ARBA" id="ARBA00022842"/>
    </source>
</evidence>
<evidence type="ECO:0000256" key="4">
    <source>
        <dbReference type="ARBA" id="ARBA00022741"/>
    </source>
</evidence>
<dbReference type="PANTHER" id="PTHR21342">
    <property type="entry name" value="PHOSPHOPANTETHEINE ADENYLYLTRANSFERASE"/>
    <property type="match status" value="1"/>
</dbReference>
<keyword evidence="1" id="KW-0963">Cytoplasm</keyword>
<evidence type="ECO:0000256" key="9">
    <source>
        <dbReference type="NCBIfam" id="TIGR01510"/>
    </source>
</evidence>
<dbReference type="GO" id="GO:0004595">
    <property type="term" value="F:pantetheine-phosphate adenylyltransferase activity"/>
    <property type="evidence" value="ECO:0007669"/>
    <property type="project" value="UniProtKB-UniRule"/>
</dbReference>
<accession>A0A4R7UCM6</accession>
<reference evidence="11 12" key="1">
    <citation type="submission" date="2019-03" db="EMBL/GenBank/DDBJ databases">
        <title>Genomic Encyclopedia of Archaeal and Bacterial Type Strains, Phase II (KMG-II): from individual species to whole genera.</title>
        <authorList>
            <person name="Goeker M."/>
        </authorList>
    </citation>
    <scope>NUCLEOTIDE SEQUENCE [LARGE SCALE GENOMIC DNA]</scope>
    <source>
        <strain evidence="11 12">ATCC 35214</strain>
    </source>
</reference>
<dbReference type="EC" id="2.7.7.3" evidence="9"/>
<feature type="domain" description="Cytidyltransferase-like" evidence="10">
    <location>
        <begin position="12"/>
        <end position="137"/>
    </location>
</feature>
<dbReference type="AlphaFoldDB" id="A0A4R7UCM6"/>
<comment type="caution">
    <text evidence="11">The sequence shown here is derived from an EMBL/GenBank/DDBJ whole genome shotgun (WGS) entry which is preliminary data.</text>
</comment>
<sequence>MLKQSTKIKKALYAGSFNPVHEGHLDIIHKASSLFDLLYVVISQNPEKNNNDFKRNYNDLIQHTQQYENVIIMINSDKLTAKIAAELEVKYLVRSARNQMDYAFEIDLASGNKILNKDLETILIIPDHAYLKVSSALRRAMKDKNV</sequence>
<dbReference type="SUPFAM" id="SSF52374">
    <property type="entry name" value="Nucleotidylyl transferase"/>
    <property type="match status" value="1"/>
</dbReference>
<dbReference type="PANTHER" id="PTHR21342:SF1">
    <property type="entry name" value="PHOSPHOPANTETHEINE ADENYLYLTRANSFERASE"/>
    <property type="match status" value="1"/>
</dbReference>
<keyword evidence="7" id="KW-0173">Coenzyme A biosynthesis</keyword>
<evidence type="ECO:0000256" key="1">
    <source>
        <dbReference type="ARBA" id="ARBA00022490"/>
    </source>
</evidence>
<dbReference type="GO" id="GO:0015937">
    <property type="term" value="P:coenzyme A biosynthetic process"/>
    <property type="evidence" value="ECO:0007669"/>
    <property type="project" value="UniProtKB-UniRule"/>
</dbReference>
<evidence type="ECO:0000256" key="3">
    <source>
        <dbReference type="ARBA" id="ARBA00022695"/>
    </source>
</evidence>
<comment type="catalytic activity">
    <reaction evidence="8">
        <text>(R)-4'-phosphopantetheine + ATP + H(+) = 3'-dephospho-CoA + diphosphate</text>
        <dbReference type="Rhea" id="RHEA:19801"/>
        <dbReference type="ChEBI" id="CHEBI:15378"/>
        <dbReference type="ChEBI" id="CHEBI:30616"/>
        <dbReference type="ChEBI" id="CHEBI:33019"/>
        <dbReference type="ChEBI" id="CHEBI:57328"/>
        <dbReference type="ChEBI" id="CHEBI:61723"/>
        <dbReference type="EC" id="2.7.7.3"/>
    </reaction>
</comment>
<keyword evidence="2 11" id="KW-0808">Transferase</keyword>
<protein>
    <recommendedName>
        <fullName evidence="9">Pantetheine-phosphate adenylyltransferase</fullName>
        <ecNumber evidence="9">2.7.7.3</ecNumber>
    </recommendedName>
</protein>
<dbReference type="Proteomes" id="UP000295757">
    <property type="component" value="Unassembled WGS sequence"/>
</dbReference>
<dbReference type="NCBIfam" id="TIGR00125">
    <property type="entry name" value="cyt_tran_rel"/>
    <property type="match status" value="1"/>
</dbReference>
<dbReference type="NCBIfam" id="TIGR01510">
    <property type="entry name" value="coaD_prev_kdtB"/>
    <property type="match status" value="1"/>
</dbReference>
<proteinExistence type="predicted"/>
<dbReference type="InterPro" id="IPR001980">
    <property type="entry name" value="PPAT"/>
</dbReference>
<evidence type="ECO:0000256" key="7">
    <source>
        <dbReference type="ARBA" id="ARBA00022993"/>
    </source>
</evidence>
<keyword evidence="12" id="KW-1185">Reference proteome</keyword>
<name>A0A4R7UCM6_9BACT</name>
<keyword evidence="3 11" id="KW-0548">Nucleotidyltransferase</keyword>
<dbReference type="EMBL" id="SOCN01000001">
    <property type="protein sequence ID" value="TDV24167.1"/>
    <property type="molecule type" value="Genomic_DNA"/>
</dbReference>
<dbReference type="Gene3D" id="3.40.50.620">
    <property type="entry name" value="HUPs"/>
    <property type="match status" value="1"/>
</dbReference>
<keyword evidence="4" id="KW-0547">Nucleotide-binding</keyword>
<evidence type="ECO:0000256" key="8">
    <source>
        <dbReference type="ARBA" id="ARBA00029346"/>
    </source>
</evidence>
<dbReference type="InterPro" id="IPR004821">
    <property type="entry name" value="Cyt_trans-like"/>
</dbReference>
<evidence type="ECO:0000259" key="10">
    <source>
        <dbReference type="Pfam" id="PF01467"/>
    </source>
</evidence>
<evidence type="ECO:0000313" key="12">
    <source>
        <dbReference type="Proteomes" id="UP000295757"/>
    </source>
</evidence>
<keyword evidence="5" id="KW-0067">ATP-binding</keyword>